<feature type="chain" id="PRO_5002365829" evidence="3">
    <location>
        <begin position="24"/>
        <end position="1377"/>
    </location>
</feature>
<feature type="compositionally biased region" description="Low complexity" evidence="2">
    <location>
        <begin position="1213"/>
        <end position="1222"/>
    </location>
</feature>
<dbReference type="STRING" id="4537.A0A0E0KXK3"/>
<feature type="compositionally biased region" description="Basic and acidic residues" evidence="2">
    <location>
        <begin position="276"/>
        <end position="296"/>
    </location>
</feature>
<evidence type="ECO:0000256" key="2">
    <source>
        <dbReference type="SAM" id="MobiDB-lite"/>
    </source>
</evidence>
<keyword evidence="3" id="KW-0732">Signal</keyword>
<feature type="coiled-coil region" evidence="1">
    <location>
        <begin position="1103"/>
        <end position="1130"/>
    </location>
</feature>
<reference evidence="4" key="2">
    <citation type="submission" date="2018-05" db="EMBL/GenBank/DDBJ databases">
        <title>OpunRS2 (Oryza punctata Reference Sequence Version 2).</title>
        <authorList>
            <person name="Zhang J."/>
            <person name="Kudrna D."/>
            <person name="Lee S."/>
            <person name="Talag J."/>
            <person name="Welchert J."/>
            <person name="Wing R.A."/>
        </authorList>
    </citation>
    <scope>NUCLEOTIDE SEQUENCE [LARGE SCALE GENOMIC DNA]</scope>
</reference>
<evidence type="ECO:0000313" key="5">
    <source>
        <dbReference type="Proteomes" id="UP000026962"/>
    </source>
</evidence>
<dbReference type="eggNOG" id="ENOG502QQJ5">
    <property type="taxonomic scope" value="Eukaryota"/>
</dbReference>
<dbReference type="HOGENOM" id="CLU_006442_0_0_1"/>
<feature type="compositionally biased region" description="Pro residues" evidence="2">
    <location>
        <begin position="217"/>
        <end position="226"/>
    </location>
</feature>
<keyword evidence="1" id="KW-0175">Coiled coil</keyword>
<feature type="compositionally biased region" description="Polar residues" evidence="2">
    <location>
        <begin position="351"/>
        <end position="365"/>
    </location>
</feature>
<dbReference type="OMA" id="RKRMACR"/>
<name>A0A0E0KXK3_ORYPU</name>
<feature type="compositionally biased region" description="Basic and acidic residues" evidence="2">
    <location>
        <begin position="253"/>
        <end position="266"/>
    </location>
</feature>
<dbReference type="PANTHER" id="PTHR31115:SF2">
    <property type="entry name" value="OS05G0107300 PROTEIN"/>
    <property type="match status" value="1"/>
</dbReference>
<feature type="compositionally biased region" description="Polar residues" evidence="2">
    <location>
        <begin position="552"/>
        <end position="564"/>
    </location>
</feature>
<dbReference type="Gramene" id="OPUNC05G00500.1">
    <property type="protein sequence ID" value="OPUNC05G00500.1"/>
    <property type="gene ID" value="OPUNC05G00500"/>
</dbReference>
<feature type="region of interest" description="Disordered" evidence="2">
    <location>
        <begin position="496"/>
        <end position="593"/>
    </location>
</feature>
<dbReference type="EnsemblPlants" id="OPUNC05G00500.1">
    <property type="protein sequence ID" value="OPUNC05G00500.1"/>
    <property type="gene ID" value="OPUNC05G00500"/>
</dbReference>
<protein>
    <submittedName>
        <fullName evidence="4">Uncharacterized protein</fullName>
    </submittedName>
</protein>
<sequence>MAPRWPALMGAVVLLVCAALASAAAPAKAKANPSNMVVITPKQGGVGKRNSEFTCEDTRRRRPKCMATCPDRCRTKCLVLCPTCKTFCLCDFYPGVSCGDPRFTGGDGNNFYFHGKKDHDFCLLSDAGLHVNAHFIGKRNAAMSRDFTWIQALGSLHPASDSLAGAAQRLRLRAIPATAESLPRSASVGRISCPRRRPPSRLPMAGTLRHPSAGDAPPTPPPPPMAAPFSQYLSLEPLGWVEPKHSRLGELRRALQADDRSPELRRIRTSVADSSSKAREKVRSMQEAVQKVDRCRNVLNRKRQRSEPAAGAEKPSGSGALRIGAQNNNSCAVMSKRVRSSLADGRLEGRSNVSTRQSPLVNNEKSPIVEKEKSCGRTSGLSEDKLQVLSTGGEGWERKLKCKRSIGTVLNRGNDADRDVKSGGQHRPANEAHSRPSDGLSHRNGAAVEYAGSRMDGSSQQNCNSSRILCKTYMDYATLPNEKKERFVGIEKERGMAKGNRAHASADMQTGSISPLPKAKACRAPRTSSHGMGSASSFQRSTGGSDEWEETPYSNKASLLGGTTNRKRSTHSNVSSPPIAWVGQRPQKMSRTRRANVVSPVSNFDEVLSEGSPLDTAIAAKPACTESCGVVLTKSGTSSNTQMANTMNNISSPVGLSESEGSAVTERKIKEKATNNGEVENEAANLVRNSAGSIVSSNKNTIPLKQELEDGGVCRQGRNGRGMHVKEYSSISKEKLDAADTRKPNKGGRPGSEKNESKVGRPAMKKGSDQKDLSCFPQALNCEHTDDQEELLAAVNAARGAIVGAYCGPFWKKMEPMLTFISSENLSFLKNQIDIVEELDLGMSSVPDGEYVLASTNYSRQQTTEFSCQELVPSNSSILPEQSETNGVGLKGTIDCFSPSEENQHHVPQKIEADKWFHKMVPMEHRLLSAIVMEDDISEPNVVHRDILVEFSNSHVPYAASRFLGNELQASAISSNFGLSVDFMNSNNTLVVHQSLSNGFTTSSSFISSSSQSSVHNDNLSDEVNFVYPENGPFDNLIPQISSLCQKPGKNFSSSPHEYQYEQMSVNDKLFIELQSIGIFLEAVPKLDDGEDENINRMISELRKRLHDQVKQKKCKLNKLEKAIQDTKSIEERSLEQHAMNKLVERAYRKLKGGRTGSSQKAGASKSVSKAAKQLALDFAKRSLVRCQKFEETKKSCFSEPSLWSVLSAPLPGSGTKSTEGGTKWKKSDKEREHNRDASAKGSGTKSGRHSSGSGRSGERKNKTKLKQKIVQLSTSGNVLARAVESVSTPAMQAVPLGAKITQQPRNPPANAASRLPEAPLTNLPGLFDIFAGTEGLGEQGNDISSWLTDDLDVPQDFDLSGALEIPLDDIAELGFM</sequence>
<feature type="region of interest" description="Disordered" evidence="2">
    <location>
        <begin position="1208"/>
        <end position="1266"/>
    </location>
</feature>
<feature type="signal peptide" evidence="3">
    <location>
        <begin position="1"/>
        <end position="23"/>
    </location>
</feature>
<evidence type="ECO:0000256" key="1">
    <source>
        <dbReference type="SAM" id="Coils"/>
    </source>
</evidence>
<evidence type="ECO:0000313" key="4">
    <source>
        <dbReference type="EnsemblPlants" id="OPUNC05G00500.1"/>
    </source>
</evidence>
<feature type="region of interest" description="Disordered" evidence="2">
    <location>
        <begin position="186"/>
        <end position="228"/>
    </location>
</feature>
<feature type="compositionally biased region" description="Low complexity" evidence="2">
    <location>
        <begin position="1241"/>
        <end position="1254"/>
    </location>
</feature>
<keyword evidence="5" id="KW-1185">Reference proteome</keyword>
<evidence type="ECO:0000256" key="3">
    <source>
        <dbReference type="SAM" id="SignalP"/>
    </source>
</evidence>
<reference evidence="4" key="1">
    <citation type="submission" date="2015-04" db="UniProtKB">
        <authorList>
            <consortium name="EnsemblPlants"/>
        </authorList>
    </citation>
    <scope>IDENTIFICATION</scope>
</reference>
<dbReference type="Proteomes" id="UP000026962">
    <property type="component" value="Chromosome 5"/>
</dbReference>
<proteinExistence type="predicted"/>
<feature type="compositionally biased region" description="Polar residues" evidence="2">
    <location>
        <begin position="526"/>
        <end position="544"/>
    </location>
</feature>
<dbReference type="PANTHER" id="PTHR31115">
    <property type="entry name" value="OS05G0107300 PROTEIN"/>
    <property type="match status" value="1"/>
</dbReference>
<feature type="region of interest" description="Disordered" evidence="2">
    <location>
        <begin position="712"/>
        <end position="771"/>
    </location>
</feature>
<accession>A0A0E0KXK3</accession>
<organism evidence="4">
    <name type="scientific">Oryza punctata</name>
    <name type="common">Red rice</name>
    <dbReference type="NCBI Taxonomy" id="4537"/>
    <lineage>
        <taxon>Eukaryota</taxon>
        <taxon>Viridiplantae</taxon>
        <taxon>Streptophyta</taxon>
        <taxon>Embryophyta</taxon>
        <taxon>Tracheophyta</taxon>
        <taxon>Spermatophyta</taxon>
        <taxon>Magnoliopsida</taxon>
        <taxon>Liliopsida</taxon>
        <taxon>Poales</taxon>
        <taxon>Poaceae</taxon>
        <taxon>BOP clade</taxon>
        <taxon>Oryzoideae</taxon>
        <taxon>Oryzeae</taxon>
        <taxon>Oryzinae</taxon>
        <taxon>Oryza</taxon>
    </lineage>
</organism>
<feature type="region of interest" description="Disordered" evidence="2">
    <location>
        <begin position="411"/>
        <end position="443"/>
    </location>
</feature>
<feature type="compositionally biased region" description="Basic and acidic residues" evidence="2">
    <location>
        <begin position="1226"/>
        <end position="1239"/>
    </location>
</feature>
<feature type="region of interest" description="Disordered" evidence="2">
    <location>
        <begin position="342"/>
        <end position="380"/>
    </location>
</feature>
<feature type="region of interest" description="Disordered" evidence="2">
    <location>
        <begin position="253"/>
        <end position="324"/>
    </location>
</feature>
<feature type="compositionally biased region" description="Basic and acidic residues" evidence="2">
    <location>
        <begin position="724"/>
        <end position="743"/>
    </location>
</feature>